<organism evidence="2 3">
    <name type="scientific">Culex pipiens pipiens</name>
    <name type="common">Northern house mosquito</name>
    <dbReference type="NCBI Taxonomy" id="38569"/>
    <lineage>
        <taxon>Eukaryota</taxon>
        <taxon>Metazoa</taxon>
        <taxon>Ecdysozoa</taxon>
        <taxon>Arthropoda</taxon>
        <taxon>Hexapoda</taxon>
        <taxon>Insecta</taxon>
        <taxon>Pterygota</taxon>
        <taxon>Neoptera</taxon>
        <taxon>Endopterygota</taxon>
        <taxon>Diptera</taxon>
        <taxon>Nematocera</taxon>
        <taxon>Culicoidea</taxon>
        <taxon>Culicidae</taxon>
        <taxon>Culicinae</taxon>
        <taxon>Culicini</taxon>
        <taxon>Culex</taxon>
        <taxon>Culex</taxon>
    </lineage>
</organism>
<keyword evidence="1" id="KW-1133">Transmembrane helix</keyword>
<feature type="transmembrane region" description="Helical" evidence="1">
    <location>
        <begin position="12"/>
        <end position="31"/>
    </location>
</feature>
<gene>
    <name evidence="2" type="ORF">pipiens_004791</name>
</gene>
<name>A0ABD1CFH5_CULPP</name>
<evidence type="ECO:0000256" key="1">
    <source>
        <dbReference type="SAM" id="Phobius"/>
    </source>
</evidence>
<keyword evidence="1" id="KW-0812">Transmembrane</keyword>
<evidence type="ECO:0000313" key="2">
    <source>
        <dbReference type="EMBL" id="KAL1374897.1"/>
    </source>
</evidence>
<protein>
    <submittedName>
        <fullName evidence="2">Uncharacterized protein</fullName>
    </submittedName>
</protein>
<evidence type="ECO:0000313" key="3">
    <source>
        <dbReference type="Proteomes" id="UP001562425"/>
    </source>
</evidence>
<dbReference type="EMBL" id="JBEHCU010012951">
    <property type="protein sequence ID" value="KAL1374897.1"/>
    <property type="molecule type" value="Genomic_DNA"/>
</dbReference>
<proteinExistence type="predicted"/>
<keyword evidence="1" id="KW-0472">Membrane</keyword>
<dbReference type="Proteomes" id="UP001562425">
    <property type="component" value="Unassembled WGS sequence"/>
</dbReference>
<dbReference type="AlphaFoldDB" id="A0ABD1CFH5"/>
<reference evidence="2 3" key="1">
    <citation type="submission" date="2024-05" db="EMBL/GenBank/DDBJ databases">
        <title>Culex pipiens pipiens assembly and annotation.</title>
        <authorList>
            <person name="Alout H."/>
            <person name="Durand T."/>
        </authorList>
    </citation>
    <scope>NUCLEOTIDE SEQUENCE [LARGE SCALE GENOMIC DNA]</scope>
    <source>
        <strain evidence="2">HA-2024</strain>
        <tissue evidence="2">Whole body</tissue>
    </source>
</reference>
<keyword evidence="3" id="KW-1185">Reference proteome</keyword>
<comment type="caution">
    <text evidence="2">The sequence shown here is derived from an EMBL/GenBank/DDBJ whole genome shotgun (WGS) entry which is preliminary data.</text>
</comment>
<accession>A0ABD1CFH5</accession>
<sequence>MTGVKGFLNRWSVTIVMIPALVGMHWGWFVLHKNEALVPKHQQKDELPIVSAARKFWKMFTKEEGGSAPEIKDVAAK</sequence>